<gene>
    <name evidence="1" type="ORF">DILT_LOCUS19474</name>
</gene>
<evidence type="ECO:0000313" key="1">
    <source>
        <dbReference type="EMBL" id="VDN44914.1"/>
    </source>
</evidence>
<evidence type="ECO:0000313" key="2">
    <source>
        <dbReference type="Proteomes" id="UP000281553"/>
    </source>
</evidence>
<dbReference type="EMBL" id="UYRU01113642">
    <property type="protein sequence ID" value="VDN44914.1"/>
    <property type="molecule type" value="Genomic_DNA"/>
</dbReference>
<protein>
    <submittedName>
        <fullName evidence="1">Uncharacterized protein</fullName>
    </submittedName>
</protein>
<name>A0A3P7NP52_DIBLA</name>
<keyword evidence="2" id="KW-1185">Reference proteome</keyword>
<dbReference type="Proteomes" id="UP000281553">
    <property type="component" value="Unassembled WGS sequence"/>
</dbReference>
<sequence>MESARLEDVLLDFTGCVLESLCFSPYNLSTHLASVQMFESLTEALAENSLVILCTKVCMDFYFFNDV</sequence>
<reference evidence="1 2" key="1">
    <citation type="submission" date="2018-11" db="EMBL/GenBank/DDBJ databases">
        <authorList>
            <consortium name="Pathogen Informatics"/>
        </authorList>
    </citation>
    <scope>NUCLEOTIDE SEQUENCE [LARGE SCALE GENOMIC DNA]</scope>
</reference>
<proteinExistence type="predicted"/>
<dbReference type="AlphaFoldDB" id="A0A3P7NP52"/>
<accession>A0A3P7NP52</accession>
<organism evidence="1 2">
    <name type="scientific">Dibothriocephalus latus</name>
    <name type="common">Fish tapeworm</name>
    <name type="synonym">Diphyllobothrium latum</name>
    <dbReference type="NCBI Taxonomy" id="60516"/>
    <lineage>
        <taxon>Eukaryota</taxon>
        <taxon>Metazoa</taxon>
        <taxon>Spiralia</taxon>
        <taxon>Lophotrochozoa</taxon>
        <taxon>Platyhelminthes</taxon>
        <taxon>Cestoda</taxon>
        <taxon>Eucestoda</taxon>
        <taxon>Diphyllobothriidea</taxon>
        <taxon>Diphyllobothriidae</taxon>
        <taxon>Dibothriocephalus</taxon>
    </lineage>
</organism>